<accession>A0A3M6QU75</accession>
<dbReference type="RefSeq" id="WP_122227940.1">
    <property type="nucleotide sequence ID" value="NZ_RDQO01000002.1"/>
</dbReference>
<dbReference type="Proteomes" id="UP000278006">
    <property type="component" value="Unassembled WGS sequence"/>
</dbReference>
<evidence type="ECO:0000256" key="1">
    <source>
        <dbReference type="SAM" id="SignalP"/>
    </source>
</evidence>
<protein>
    <submittedName>
        <fullName evidence="2">ABC transporter substrate-binding protein</fullName>
    </submittedName>
</protein>
<keyword evidence="3" id="KW-1185">Reference proteome</keyword>
<dbReference type="Pfam" id="PF13379">
    <property type="entry name" value="NMT1_2"/>
    <property type="match status" value="1"/>
</dbReference>
<gene>
    <name evidence="2" type="ORF">D8I35_08290</name>
</gene>
<feature type="signal peptide" evidence="1">
    <location>
        <begin position="1"/>
        <end position="25"/>
    </location>
</feature>
<proteinExistence type="predicted"/>
<keyword evidence="1" id="KW-0732">Signal</keyword>
<organism evidence="2 3">
    <name type="scientific">Corticibacter populi</name>
    <dbReference type="NCBI Taxonomy" id="1550736"/>
    <lineage>
        <taxon>Bacteria</taxon>
        <taxon>Pseudomonadati</taxon>
        <taxon>Pseudomonadota</taxon>
        <taxon>Betaproteobacteria</taxon>
        <taxon>Burkholderiales</taxon>
        <taxon>Comamonadaceae</taxon>
        <taxon>Corticibacter</taxon>
    </lineage>
</organism>
<evidence type="ECO:0000313" key="2">
    <source>
        <dbReference type="EMBL" id="RMX06513.1"/>
    </source>
</evidence>
<reference evidence="2 3" key="1">
    <citation type="submission" date="2018-10" db="EMBL/GenBank/DDBJ databases">
        <title>Draft genome of Cortibacter populi DSM10536.</title>
        <authorList>
            <person name="Bernier A.-M."/>
            <person name="Bernard K."/>
        </authorList>
    </citation>
    <scope>NUCLEOTIDE SEQUENCE [LARGE SCALE GENOMIC DNA]</scope>
    <source>
        <strain evidence="2 3">DSM 105136</strain>
    </source>
</reference>
<sequence length="329" mass="35676">MAFALRVKKVLAMALAASAGAGALAQDIPTIRVGWTIPAEEAKYWMMRRPDAFPELGKSYRIEWTQFQGTAPMVQAMLSNALDCSSQAPLSLGQGVINGQLKAYVIAQHAGESPSSFSVYWGVREADPIKRPEDLKGKTVGVNVYGSGVHGQMAMILKNSGLDPAKDVQLVETGFPGSEAALRGGRVDAAVFVQPFAARAEAKGGIRKLFSLQQLMPNTVHVIEVCKADFADSHPDLVRHYVRDLTRAMQMAMARREETIAVVSEVTRAPVEALAGYLMTPSDFARSADMRPDTQAIQAMLDQYAELGMLSRRLDAGTLVRPDLMAPLQ</sequence>
<evidence type="ECO:0000313" key="3">
    <source>
        <dbReference type="Proteomes" id="UP000278006"/>
    </source>
</evidence>
<dbReference type="EMBL" id="RDQO01000002">
    <property type="protein sequence ID" value="RMX06513.1"/>
    <property type="molecule type" value="Genomic_DNA"/>
</dbReference>
<dbReference type="Gene3D" id="3.40.190.10">
    <property type="entry name" value="Periplasmic binding protein-like II"/>
    <property type="match status" value="2"/>
</dbReference>
<comment type="caution">
    <text evidence="2">The sequence shown here is derived from an EMBL/GenBank/DDBJ whole genome shotgun (WGS) entry which is preliminary data.</text>
</comment>
<dbReference type="SUPFAM" id="SSF53850">
    <property type="entry name" value="Periplasmic binding protein-like II"/>
    <property type="match status" value="1"/>
</dbReference>
<name>A0A3M6QU75_9BURK</name>
<dbReference type="AlphaFoldDB" id="A0A3M6QU75"/>
<dbReference type="PANTHER" id="PTHR30024:SF48">
    <property type="entry name" value="ABC TRANSPORTER SUBSTRATE-BINDING PROTEIN"/>
    <property type="match status" value="1"/>
</dbReference>
<dbReference type="OrthoDB" id="286202at2"/>
<feature type="chain" id="PRO_5018075352" evidence="1">
    <location>
        <begin position="26"/>
        <end position="329"/>
    </location>
</feature>
<dbReference type="PANTHER" id="PTHR30024">
    <property type="entry name" value="ALIPHATIC SULFONATES-BINDING PROTEIN-RELATED"/>
    <property type="match status" value="1"/>
</dbReference>